<keyword evidence="3" id="KW-1185">Reference proteome</keyword>
<dbReference type="Proteomes" id="UP000003163">
    <property type="component" value="Unassembled WGS sequence"/>
</dbReference>
<dbReference type="InParanoid" id="J8ZNS1"/>
<reference evidence="3" key="2">
    <citation type="submission" date="2015-07" db="EMBL/GenBank/DDBJ databases">
        <title>Contrasting host-pathogen interactions and genome evolution in two generalist and specialist microsporidian pathogens of mosquitoes.</title>
        <authorList>
            <consortium name="The Broad Institute Genomics Platform"/>
            <consortium name="The Broad Institute Genome Sequencing Center for Infectious Disease"/>
            <person name="Cuomo C.A."/>
            <person name="Sanscrainte N.D."/>
            <person name="Goldberg J.M."/>
            <person name="Heiman D."/>
            <person name="Young S."/>
            <person name="Zeng Q."/>
            <person name="Becnel J.J."/>
            <person name="Birren B.W."/>
        </authorList>
    </citation>
    <scope>NUCLEOTIDE SEQUENCE [LARGE SCALE GENOMIC DNA]</scope>
    <source>
        <strain evidence="3">USNM 41457</strain>
    </source>
</reference>
<dbReference type="Gene3D" id="1.25.10.10">
    <property type="entry name" value="Leucine-rich Repeat Variant"/>
    <property type="match status" value="1"/>
</dbReference>
<dbReference type="VEuPathDB" id="MicrosporidiaDB:EDEG_00481"/>
<dbReference type="AlphaFoldDB" id="J8ZNS1"/>
<feature type="region of interest" description="Disordered" evidence="1">
    <location>
        <begin position="556"/>
        <end position="584"/>
    </location>
</feature>
<organism evidence="2 3">
    <name type="scientific">Edhazardia aedis (strain USNM 41457)</name>
    <name type="common">Microsporidian parasite</name>
    <dbReference type="NCBI Taxonomy" id="1003232"/>
    <lineage>
        <taxon>Eukaryota</taxon>
        <taxon>Fungi</taxon>
        <taxon>Fungi incertae sedis</taxon>
        <taxon>Microsporidia</taxon>
        <taxon>Edhazardia</taxon>
    </lineage>
</organism>
<dbReference type="EMBL" id="AFBI03000005">
    <property type="protein sequence ID" value="EJW01338.1"/>
    <property type="molecule type" value="Genomic_DNA"/>
</dbReference>
<gene>
    <name evidence="2" type="ORF">EDEG_00481</name>
</gene>
<dbReference type="InterPro" id="IPR011989">
    <property type="entry name" value="ARM-like"/>
</dbReference>
<name>J8ZNS1_EDHAE</name>
<evidence type="ECO:0000313" key="2">
    <source>
        <dbReference type="EMBL" id="EJW01338.1"/>
    </source>
</evidence>
<reference evidence="2 3" key="1">
    <citation type="submission" date="2011-08" db="EMBL/GenBank/DDBJ databases">
        <authorList>
            <person name="Liu Z.J."/>
            <person name="Shi F.L."/>
            <person name="Lu J.Q."/>
            <person name="Li M."/>
            <person name="Wang Z.L."/>
        </authorList>
    </citation>
    <scope>NUCLEOTIDE SEQUENCE [LARGE SCALE GENOMIC DNA]</scope>
    <source>
        <strain evidence="2 3">USNM 41457</strain>
    </source>
</reference>
<evidence type="ECO:0000313" key="3">
    <source>
        <dbReference type="Proteomes" id="UP000003163"/>
    </source>
</evidence>
<protein>
    <submittedName>
        <fullName evidence="2">Uncharacterized protein</fullName>
    </submittedName>
</protein>
<dbReference type="OrthoDB" id="2189189at2759"/>
<dbReference type="STRING" id="1003232.J8ZNS1"/>
<proteinExistence type="predicted"/>
<feature type="compositionally biased region" description="Polar residues" evidence="1">
    <location>
        <begin position="557"/>
        <end position="566"/>
    </location>
</feature>
<sequence>MNFIRKKNMNLPTEEMLIIQTNRLENSPYIDDKIQALNTIYEIANKYIFLVALNSIQQITDSIEIMENVDIQVKILNKIFQSEHKHEFVDIFLKKEENIGTIVKKIPQTYELFEPLCKYKGNQVYQFLSNNGLLFEIIKNLAFSVFFVKYLIKSNRKRTFVMEGIFEEILEIINERNSKICIEVLSKLVKNNCSNQNYFMELRWKDKLLKYKPFNLYCSLLDNKNKKFKEWQKYFCNIEFFEPKKIELIGRLIYENKQNFQKIVEFGFSADEIIQEVHTLQNNYDKIVFLNFFETIISYESINLEKINTNLDLYMHLLAILALKQKNDENYFRITCKDFFEDMVFKITQIKNLSRISFVGLLIYFSSIYNILKLDSISLQIIKEFFKEHTTENVEKAFCAFLISFYHEDSIFKEFNSQKLNFYLRKLFKYVHIEELCLTTFIKDFILFKVTNFIFNNDLQCSLTYNGNNLVSTIIKNPNDIYSNTFTSIDTTNNIQNEISNLNIFEKSDISKSNTHTKNDSDILSNEQDQISDSSNVFNKQISKIKNWKNIFAKSPIQKNNDNQDAGKNIDIEEEQNNSDVFDL</sequence>
<feature type="compositionally biased region" description="Acidic residues" evidence="1">
    <location>
        <begin position="572"/>
        <end position="584"/>
    </location>
</feature>
<comment type="caution">
    <text evidence="2">The sequence shown here is derived from an EMBL/GenBank/DDBJ whole genome shotgun (WGS) entry which is preliminary data.</text>
</comment>
<dbReference type="HOGENOM" id="CLU_466931_0_0_1"/>
<evidence type="ECO:0000256" key="1">
    <source>
        <dbReference type="SAM" id="MobiDB-lite"/>
    </source>
</evidence>
<accession>J8ZNS1</accession>